<dbReference type="PANTHER" id="PTHR22950">
    <property type="entry name" value="AMINO ACID TRANSPORTER"/>
    <property type="match status" value="1"/>
</dbReference>
<evidence type="ECO:0000259" key="11">
    <source>
        <dbReference type="Pfam" id="PF01490"/>
    </source>
</evidence>
<keyword evidence="4 10" id="KW-0812">Transmembrane</keyword>
<dbReference type="GO" id="GO:0006865">
    <property type="term" value="P:amino acid transport"/>
    <property type="evidence" value="ECO:0007669"/>
    <property type="project" value="UniProtKB-KW"/>
</dbReference>
<feature type="transmembrane region" description="Helical" evidence="10">
    <location>
        <begin position="369"/>
        <end position="389"/>
    </location>
</feature>
<evidence type="ECO:0000256" key="4">
    <source>
        <dbReference type="ARBA" id="ARBA00022692"/>
    </source>
</evidence>
<keyword evidence="13" id="KW-1185">Reference proteome</keyword>
<proteinExistence type="inferred from homology"/>
<dbReference type="EMBL" id="JALLPJ020000742">
    <property type="protein sequence ID" value="KAL3784023.1"/>
    <property type="molecule type" value="Genomic_DNA"/>
</dbReference>
<evidence type="ECO:0000256" key="7">
    <source>
        <dbReference type="ARBA" id="ARBA00023136"/>
    </source>
</evidence>
<keyword evidence="3" id="KW-0813">Transport</keyword>
<accession>A0ABD3P9F8</accession>
<name>A0ABD3P9F8_9STRA</name>
<dbReference type="Pfam" id="PF01490">
    <property type="entry name" value="Aa_trans"/>
    <property type="match status" value="1"/>
</dbReference>
<feature type="transmembrane region" description="Helical" evidence="10">
    <location>
        <begin position="153"/>
        <end position="172"/>
    </location>
</feature>
<dbReference type="Proteomes" id="UP001530400">
    <property type="component" value="Unassembled WGS sequence"/>
</dbReference>
<keyword evidence="8" id="KW-0175">Coiled coil</keyword>
<organism evidence="12 13">
    <name type="scientific">Cyclotella atomus</name>
    <dbReference type="NCBI Taxonomy" id="382360"/>
    <lineage>
        <taxon>Eukaryota</taxon>
        <taxon>Sar</taxon>
        <taxon>Stramenopiles</taxon>
        <taxon>Ochrophyta</taxon>
        <taxon>Bacillariophyta</taxon>
        <taxon>Coscinodiscophyceae</taxon>
        <taxon>Thalassiosirophycidae</taxon>
        <taxon>Stephanodiscales</taxon>
        <taxon>Stephanodiscaceae</taxon>
        <taxon>Cyclotella</taxon>
    </lineage>
</organism>
<evidence type="ECO:0000256" key="1">
    <source>
        <dbReference type="ARBA" id="ARBA00004141"/>
    </source>
</evidence>
<comment type="similarity">
    <text evidence="2">Belongs to the amino acid/polyamine transporter 2 family.</text>
</comment>
<sequence length="759" mass="84584">MNFEYDQDDAKAATTGTNSNGTSADYHNHRSPTKGTATAAPTLSLPKKKSSILGASSNLVNSIVGAGIIGIPFALRMSGLISGIFLLLLVSVLTDKSLRLLIEQASFHPKLKNRSVHTFEELARNLIVIATSLMVMFPLSMQRDMASLSFTSALSVFADSILVVFIAMFAPVKESVAAQGGFLEVLKQDGIQSTLFIGLGILSTAMACQHSAFIVANSLENKTRNRWRIVTNQSIGMSTILCAILGVCGYLGFLGLTQGDVLNNFPLDSTQADAARMLLAFTMYVTYPMESFVARHVLIMLVHNGDMDARGGFTLENESQVEEIELAERRPQEGDAKTVNSTNTNQTTGSVIIEGGGILCMNRRQSWTLTVYLMTLIPALIFSDIGPVLSLTGAVGGSCISYIGPGLCFLGLNGDAFLAKVNDWVSNWRIKRGYNKASTQSSKVKSPDIFLAQMYSIITELGEHDGEKARMKKATQQLNSASIESNKDSTIPLGCLSLNQFLHIVDQGRERVDNDNSFHLIRIIADCEQRAEYEGEYLLAKELLDQHKALQKEEENKQLAIIKKKHIDDKRKLVIAHDEQLVEFMTSWDQFMKEFEHKSQAYLEELAETHKQQLSALREEVVEEVKSKLQRWSKELVDWRKREAIMVDQQKYQEAQRIKTISDALESKERANKNSKLESSLRLKEGNLKKQHAAEVSALQQRIDTKRREFDHQRKGDEARMIQRNRNILAMVDSKQAAECTDALKTIEQTIKNKTDKST</sequence>
<comment type="subcellular location">
    <subcellularLocation>
        <location evidence="1">Membrane</location>
        <topology evidence="1">Multi-pass membrane protein</topology>
    </subcellularLocation>
</comment>
<evidence type="ECO:0000256" key="9">
    <source>
        <dbReference type="SAM" id="MobiDB-lite"/>
    </source>
</evidence>
<feature type="transmembrane region" description="Helical" evidence="10">
    <location>
        <begin position="235"/>
        <end position="256"/>
    </location>
</feature>
<evidence type="ECO:0000256" key="10">
    <source>
        <dbReference type="SAM" id="Phobius"/>
    </source>
</evidence>
<keyword evidence="6 10" id="KW-1133">Transmembrane helix</keyword>
<comment type="caution">
    <text evidence="12">The sequence shown here is derived from an EMBL/GenBank/DDBJ whole genome shotgun (WGS) entry which is preliminary data.</text>
</comment>
<feature type="coiled-coil region" evidence="8">
    <location>
        <begin position="592"/>
        <end position="642"/>
    </location>
</feature>
<gene>
    <name evidence="12" type="ORF">ACHAWO_005699</name>
</gene>
<feature type="transmembrane region" description="Helical" evidence="10">
    <location>
        <begin position="193"/>
        <end position="215"/>
    </location>
</feature>
<dbReference type="AlphaFoldDB" id="A0ABD3P9F8"/>
<dbReference type="PANTHER" id="PTHR22950:SF458">
    <property type="entry name" value="SODIUM-COUPLED NEUTRAL AMINO ACID TRANSPORTER 11-RELATED"/>
    <property type="match status" value="1"/>
</dbReference>
<dbReference type="GO" id="GO:0016020">
    <property type="term" value="C:membrane"/>
    <property type="evidence" value="ECO:0007669"/>
    <property type="project" value="UniProtKB-SubCell"/>
</dbReference>
<evidence type="ECO:0000313" key="12">
    <source>
        <dbReference type="EMBL" id="KAL3784023.1"/>
    </source>
</evidence>
<evidence type="ECO:0000313" key="13">
    <source>
        <dbReference type="Proteomes" id="UP001530400"/>
    </source>
</evidence>
<keyword evidence="7 10" id="KW-0472">Membrane</keyword>
<evidence type="ECO:0000256" key="8">
    <source>
        <dbReference type="SAM" id="Coils"/>
    </source>
</evidence>
<evidence type="ECO:0000256" key="2">
    <source>
        <dbReference type="ARBA" id="ARBA00008066"/>
    </source>
</evidence>
<feature type="region of interest" description="Disordered" evidence="9">
    <location>
        <begin position="1"/>
        <end position="41"/>
    </location>
</feature>
<reference evidence="12 13" key="1">
    <citation type="submission" date="2024-10" db="EMBL/GenBank/DDBJ databases">
        <title>Updated reference genomes for cyclostephanoid diatoms.</title>
        <authorList>
            <person name="Roberts W.R."/>
            <person name="Alverson A.J."/>
        </authorList>
    </citation>
    <scope>NUCLEOTIDE SEQUENCE [LARGE SCALE GENOMIC DNA]</scope>
    <source>
        <strain evidence="12 13">AJA010-31</strain>
    </source>
</reference>
<feature type="compositionally biased region" description="Polar residues" evidence="9">
    <location>
        <begin position="14"/>
        <end position="25"/>
    </location>
</feature>
<dbReference type="InterPro" id="IPR013057">
    <property type="entry name" value="AA_transpt_TM"/>
</dbReference>
<keyword evidence="5" id="KW-0029">Amino-acid transport</keyword>
<evidence type="ECO:0000256" key="6">
    <source>
        <dbReference type="ARBA" id="ARBA00022989"/>
    </source>
</evidence>
<evidence type="ECO:0000256" key="3">
    <source>
        <dbReference type="ARBA" id="ARBA00022448"/>
    </source>
</evidence>
<evidence type="ECO:0000256" key="5">
    <source>
        <dbReference type="ARBA" id="ARBA00022970"/>
    </source>
</evidence>
<feature type="domain" description="Amino acid transporter transmembrane" evidence="11">
    <location>
        <begin position="123"/>
        <end position="411"/>
    </location>
</feature>
<protein>
    <recommendedName>
        <fullName evidence="11">Amino acid transporter transmembrane domain-containing protein</fullName>
    </recommendedName>
</protein>